<keyword evidence="2" id="KW-1185">Reference proteome</keyword>
<dbReference type="Proteomes" id="UP001595683">
    <property type="component" value="Unassembled WGS sequence"/>
</dbReference>
<gene>
    <name evidence="1" type="ORF">ACFOOT_01625</name>
</gene>
<organism evidence="1 2">
    <name type="scientific">Novosphingobium pokkalii</name>
    <dbReference type="NCBI Taxonomy" id="1770194"/>
    <lineage>
        <taxon>Bacteria</taxon>
        <taxon>Pseudomonadati</taxon>
        <taxon>Pseudomonadota</taxon>
        <taxon>Alphaproteobacteria</taxon>
        <taxon>Sphingomonadales</taxon>
        <taxon>Sphingomonadaceae</taxon>
        <taxon>Novosphingobium</taxon>
    </lineage>
</organism>
<name>A0ABV7UY96_9SPHN</name>
<dbReference type="InterPro" id="IPR021234">
    <property type="entry name" value="DUF2827"/>
</dbReference>
<sequence>MERRGLRIGITIGLHAPDESLWVNGIKQNAMFLAKLLQNSPLGHDVVLLNTTDVPITDRLPWDVTQLPTAPFADRCDGLDILIELGGQIGPDQSARIKAQGTKLVSYSCGSEYVQNMEAMIFRRPLWDGLFINPDYDEIWVIPQNAPTTLPFLQTFRRCPARAVPFIWDPCAIEAVSKDLPEGGEYRPREGARRVTVIEPNVDVLKFCMYPILATEQAFRKAPDEFEILQVANSDHMVHDDREFAGLMRHLDIVKAGKAFFHGRVRTPDFLSAHTDIVVSHQWGVPLNYFYLECCWQGYPFVHNAGLIKDLGYYYPENEIDVAAAHILSICADHDADWLGYRDQQRRLIQRFLASDPDLIATYDDLLFGLFADTAEPARTRAAHACA</sequence>
<evidence type="ECO:0000313" key="2">
    <source>
        <dbReference type="Proteomes" id="UP001595683"/>
    </source>
</evidence>
<accession>A0ABV7UY96</accession>
<evidence type="ECO:0000313" key="1">
    <source>
        <dbReference type="EMBL" id="MFC3670115.1"/>
    </source>
</evidence>
<comment type="caution">
    <text evidence="1">The sequence shown here is derived from an EMBL/GenBank/DDBJ whole genome shotgun (WGS) entry which is preliminary data.</text>
</comment>
<protein>
    <submittedName>
        <fullName evidence="1">DUF2827 domain-containing protein</fullName>
    </submittedName>
</protein>
<dbReference type="RefSeq" id="WP_191324973.1">
    <property type="nucleotide sequence ID" value="NZ_BMZP01000013.1"/>
</dbReference>
<dbReference type="Pfam" id="PF10933">
    <property type="entry name" value="DUF2827"/>
    <property type="match status" value="1"/>
</dbReference>
<proteinExistence type="predicted"/>
<reference evidence="2" key="1">
    <citation type="journal article" date="2019" name="Int. J. Syst. Evol. Microbiol.">
        <title>The Global Catalogue of Microorganisms (GCM) 10K type strain sequencing project: providing services to taxonomists for standard genome sequencing and annotation.</title>
        <authorList>
            <consortium name="The Broad Institute Genomics Platform"/>
            <consortium name="The Broad Institute Genome Sequencing Center for Infectious Disease"/>
            <person name="Wu L."/>
            <person name="Ma J."/>
        </authorList>
    </citation>
    <scope>NUCLEOTIDE SEQUENCE [LARGE SCALE GENOMIC DNA]</scope>
    <source>
        <strain evidence="2">KCTC 42224</strain>
    </source>
</reference>
<dbReference type="EMBL" id="JBHRYE010000003">
    <property type="protein sequence ID" value="MFC3670115.1"/>
    <property type="molecule type" value="Genomic_DNA"/>
</dbReference>